<proteinExistence type="predicted"/>
<feature type="signal peptide" evidence="1">
    <location>
        <begin position="1"/>
        <end position="22"/>
    </location>
</feature>
<dbReference type="PANTHER" id="PTHR33649:SF2">
    <property type="entry name" value="PAR1 PROTEIN"/>
    <property type="match status" value="1"/>
</dbReference>
<dbReference type="InterPro" id="IPR009489">
    <property type="entry name" value="PAR1"/>
</dbReference>
<sequence>MALSTILVFALALAISMQGTLGGLISFGRDNNIRCEDLDRDSCAFSVSSTGKRCVLESRLLRSGLEEYNCDTSEIVADKFYNHVETDKCIRACGVDRRALGISSDSLLDRRFVASLCSDECFQKCPNIVDLYSNLAAGEGVYLMKFCEAGQSGGRRGMMEVFKSSGAVALSPGMNGLNEASYEAGAPAPSPDYE</sequence>
<evidence type="ECO:0000256" key="1">
    <source>
        <dbReference type="SAM" id="SignalP"/>
    </source>
</evidence>
<organism evidence="2 3">
    <name type="scientific">Striga asiatica</name>
    <name type="common">Asiatic witchweed</name>
    <name type="synonym">Buchnera asiatica</name>
    <dbReference type="NCBI Taxonomy" id="4170"/>
    <lineage>
        <taxon>Eukaryota</taxon>
        <taxon>Viridiplantae</taxon>
        <taxon>Streptophyta</taxon>
        <taxon>Embryophyta</taxon>
        <taxon>Tracheophyta</taxon>
        <taxon>Spermatophyta</taxon>
        <taxon>Magnoliopsida</taxon>
        <taxon>eudicotyledons</taxon>
        <taxon>Gunneridae</taxon>
        <taxon>Pentapetalae</taxon>
        <taxon>asterids</taxon>
        <taxon>lamiids</taxon>
        <taxon>Lamiales</taxon>
        <taxon>Orobanchaceae</taxon>
        <taxon>Buchnereae</taxon>
        <taxon>Striga</taxon>
    </lineage>
</organism>
<feature type="chain" id="PRO_5022838565" evidence="1">
    <location>
        <begin position="23"/>
        <end position="194"/>
    </location>
</feature>
<dbReference type="PANTHER" id="PTHR33649">
    <property type="entry name" value="PAR1 PROTEIN"/>
    <property type="match status" value="1"/>
</dbReference>
<reference evidence="3" key="1">
    <citation type="journal article" date="2019" name="Curr. Biol.">
        <title>Genome Sequence of Striga asiatica Provides Insight into the Evolution of Plant Parasitism.</title>
        <authorList>
            <person name="Yoshida S."/>
            <person name="Kim S."/>
            <person name="Wafula E.K."/>
            <person name="Tanskanen J."/>
            <person name="Kim Y.M."/>
            <person name="Honaas L."/>
            <person name="Yang Z."/>
            <person name="Spallek T."/>
            <person name="Conn C.E."/>
            <person name="Ichihashi Y."/>
            <person name="Cheong K."/>
            <person name="Cui S."/>
            <person name="Der J.P."/>
            <person name="Gundlach H."/>
            <person name="Jiao Y."/>
            <person name="Hori C."/>
            <person name="Ishida J.K."/>
            <person name="Kasahara H."/>
            <person name="Kiba T."/>
            <person name="Kim M.S."/>
            <person name="Koo N."/>
            <person name="Laohavisit A."/>
            <person name="Lee Y.H."/>
            <person name="Lumba S."/>
            <person name="McCourt P."/>
            <person name="Mortimer J.C."/>
            <person name="Mutuku J.M."/>
            <person name="Nomura T."/>
            <person name="Sasaki-Sekimoto Y."/>
            <person name="Seto Y."/>
            <person name="Wang Y."/>
            <person name="Wakatake T."/>
            <person name="Sakakibara H."/>
            <person name="Demura T."/>
            <person name="Yamaguchi S."/>
            <person name="Yoneyama K."/>
            <person name="Manabe R.I."/>
            <person name="Nelson D.C."/>
            <person name="Schulman A.H."/>
            <person name="Timko M.P."/>
            <person name="dePamphilis C.W."/>
            <person name="Choi D."/>
            <person name="Shirasu K."/>
        </authorList>
    </citation>
    <scope>NUCLEOTIDE SEQUENCE [LARGE SCALE GENOMIC DNA]</scope>
    <source>
        <strain evidence="3">cv. UVA1</strain>
    </source>
</reference>
<name>A0A5A7QZX6_STRAF</name>
<protein>
    <submittedName>
        <fullName evidence="2">PAR1 protein</fullName>
    </submittedName>
</protein>
<accession>A0A5A7QZX6</accession>
<dbReference type="EMBL" id="BKCP01009404">
    <property type="protein sequence ID" value="GER51003.1"/>
    <property type="molecule type" value="Genomic_DNA"/>
</dbReference>
<gene>
    <name evidence="2" type="ORF">STAS_28332</name>
</gene>
<evidence type="ECO:0000313" key="2">
    <source>
        <dbReference type="EMBL" id="GER51003.1"/>
    </source>
</evidence>
<dbReference type="Proteomes" id="UP000325081">
    <property type="component" value="Unassembled WGS sequence"/>
</dbReference>
<dbReference type="OrthoDB" id="772928at2759"/>
<keyword evidence="3" id="KW-1185">Reference proteome</keyword>
<keyword evidence="1" id="KW-0732">Signal</keyword>
<dbReference type="AlphaFoldDB" id="A0A5A7QZX6"/>
<dbReference type="Pfam" id="PF06521">
    <property type="entry name" value="PAR1"/>
    <property type="match status" value="1"/>
</dbReference>
<comment type="caution">
    <text evidence="2">The sequence shown here is derived from an EMBL/GenBank/DDBJ whole genome shotgun (WGS) entry which is preliminary data.</text>
</comment>
<evidence type="ECO:0000313" key="3">
    <source>
        <dbReference type="Proteomes" id="UP000325081"/>
    </source>
</evidence>